<evidence type="ECO:0000256" key="1">
    <source>
        <dbReference type="SAM" id="MobiDB-lite"/>
    </source>
</evidence>
<sequence>MGDGRVKLALCFDRCLKQNPNDGQLFYDGGMVKVTFFQRNDSLDQLKAHLTHLMQYGPDLSSQFSMVDVRDNSDVACMLERPSPIDMYIQRQSNDLSRNRPSTISNETSKRVRRSGESVGGELAHNEGVIIGLGNEFETKKEHDIQ</sequence>
<dbReference type="HOGENOM" id="CLU_1779947_0_0_1"/>
<dbReference type="EMBL" id="KI396602">
    <property type="protein sequence ID" value="ERM97159.1"/>
    <property type="molecule type" value="Genomic_DNA"/>
</dbReference>
<gene>
    <name evidence="2" type="ORF">AMTR_s00126p00125800</name>
</gene>
<evidence type="ECO:0008006" key="4">
    <source>
        <dbReference type="Google" id="ProtNLM"/>
    </source>
</evidence>
<evidence type="ECO:0000313" key="2">
    <source>
        <dbReference type="EMBL" id="ERM97159.1"/>
    </source>
</evidence>
<proteinExistence type="predicted"/>
<reference evidence="3" key="1">
    <citation type="journal article" date="2013" name="Science">
        <title>The Amborella genome and the evolution of flowering plants.</title>
        <authorList>
            <consortium name="Amborella Genome Project"/>
        </authorList>
    </citation>
    <scope>NUCLEOTIDE SEQUENCE [LARGE SCALE GENOMIC DNA]</scope>
</reference>
<dbReference type="Gramene" id="ERM97159">
    <property type="protein sequence ID" value="ERM97159"/>
    <property type="gene ID" value="AMTR_s00126p00125800"/>
</dbReference>
<organism evidence="2 3">
    <name type="scientific">Amborella trichopoda</name>
    <dbReference type="NCBI Taxonomy" id="13333"/>
    <lineage>
        <taxon>Eukaryota</taxon>
        <taxon>Viridiplantae</taxon>
        <taxon>Streptophyta</taxon>
        <taxon>Embryophyta</taxon>
        <taxon>Tracheophyta</taxon>
        <taxon>Spermatophyta</taxon>
        <taxon>Magnoliopsida</taxon>
        <taxon>Amborellales</taxon>
        <taxon>Amborellaceae</taxon>
        <taxon>Amborella</taxon>
    </lineage>
</organism>
<name>W1NQS2_AMBTC</name>
<dbReference type="Proteomes" id="UP000017836">
    <property type="component" value="Unassembled WGS sequence"/>
</dbReference>
<dbReference type="AlphaFoldDB" id="W1NQS2"/>
<evidence type="ECO:0000313" key="3">
    <source>
        <dbReference type="Proteomes" id="UP000017836"/>
    </source>
</evidence>
<feature type="region of interest" description="Disordered" evidence="1">
    <location>
        <begin position="91"/>
        <end position="119"/>
    </location>
</feature>
<accession>W1NQS2</accession>
<keyword evidence="3" id="KW-1185">Reference proteome</keyword>
<protein>
    <recommendedName>
        <fullName evidence="4">PB1 domain-containing protein</fullName>
    </recommendedName>
</protein>
<feature type="compositionally biased region" description="Polar residues" evidence="1">
    <location>
        <begin position="91"/>
        <end position="107"/>
    </location>
</feature>